<proteinExistence type="predicted"/>
<evidence type="ECO:0008006" key="4">
    <source>
        <dbReference type="Google" id="ProtNLM"/>
    </source>
</evidence>
<gene>
    <name evidence="3" type="ORF">ABU614_02695</name>
</gene>
<feature type="region of interest" description="Disordered" evidence="1">
    <location>
        <begin position="81"/>
        <end position="104"/>
    </location>
</feature>
<protein>
    <recommendedName>
        <fullName evidence="4">Lipoprotein</fullName>
    </recommendedName>
</protein>
<feature type="signal peptide" evidence="2">
    <location>
        <begin position="1"/>
        <end position="33"/>
    </location>
</feature>
<evidence type="ECO:0000256" key="1">
    <source>
        <dbReference type="SAM" id="MobiDB-lite"/>
    </source>
</evidence>
<sequence>MDPHLPTVPAAARLRTWALLGGLALAAACTREAAPAAVAAAPAPAPSAAPAEPAQTPASGPAIEVRGELPGLRLEALSALPSPGEAALPSEDDPTRCGPESISKEGGLARDAGWAVFAEEDWNGYRVVGISHPAVMLAGIGCTFPGGRVLFFRDGRPVAQLFDPKADASEADSGLQGLWNPGQGKNPAMEGAAAELRVGDGRTARVRVLARGQALELAALPALDRYCGGEAEVPRIERLELPKARELLFAQGWRGDPPEREDGVENFLGGMIRAYPEVEDCAGTGMGYCRFAYRNEAGHALALITAGEYQAAEDGKPGYEPSAVGYEVTCAADGPAAGAD</sequence>
<organism evidence="3">
    <name type="scientific">Lysobacter firmicutimachus</name>
    <dbReference type="NCBI Taxonomy" id="1792846"/>
    <lineage>
        <taxon>Bacteria</taxon>
        <taxon>Pseudomonadati</taxon>
        <taxon>Pseudomonadota</taxon>
        <taxon>Gammaproteobacteria</taxon>
        <taxon>Lysobacterales</taxon>
        <taxon>Lysobacteraceae</taxon>
        <taxon>Lysobacter</taxon>
    </lineage>
</organism>
<name>A0AAU8MVT7_9GAMM</name>
<dbReference type="EMBL" id="CP159925">
    <property type="protein sequence ID" value="XCO75717.1"/>
    <property type="molecule type" value="Genomic_DNA"/>
</dbReference>
<keyword evidence="2" id="KW-0732">Signal</keyword>
<feature type="chain" id="PRO_5043426000" description="Lipoprotein" evidence="2">
    <location>
        <begin position="34"/>
        <end position="340"/>
    </location>
</feature>
<feature type="region of interest" description="Disordered" evidence="1">
    <location>
        <begin position="44"/>
        <end position="63"/>
    </location>
</feature>
<dbReference type="AlphaFoldDB" id="A0AAU8MVT7"/>
<evidence type="ECO:0000256" key="2">
    <source>
        <dbReference type="SAM" id="SignalP"/>
    </source>
</evidence>
<evidence type="ECO:0000313" key="3">
    <source>
        <dbReference type="EMBL" id="XCO75717.1"/>
    </source>
</evidence>
<dbReference type="RefSeq" id="WP_363798870.1">
    <property type="nucleotide sequence ID" value="NZ_CP159925.1"/>
</dbReference>
<feature type="compositionally biased region" description="Low complexity" evidence="1">
    <location>
        <begin position="44"/>
        <end position="58"/>
    </location>
</feature>
<accession>A0AAU8MVT7</accession>
<reference evidence="3" key="1">
    <citation type="submission" date="2024-06" db="EMBL/GenBank/DDBJ databases">
        <authorList>
            <person name="Li S."/>
        </authorList>
    </citation>
    <scope>NUCLEOTIDE SEQUENCE</scope>
    <source>
        <strain evidence="3">SR10</strain>
    </source>
</reference>